<dbReference type="EMBL" id="FUKR01000032">
    <property type="protein sequence ID" value="SJN26821.1"/>
    <property type="molecule type" value="Genomic_DNA"/>
</dbReference>
<evidence type="ECO:0000259" key="7">
    <source>
        <dbReference type="Pfam" id="PF02911"/>
    </source>
</evidence>
<dbReference type="PANTHER" id="PTHR11138:SF5">
    <property type="entry name" value="METHIONYL-TRNA FORMYLTRANSFERASE, MITOCHONDRIAL"/>
    <property type="match status" value="1"/>
</dbReference>
<dbReference type="InterPro" id="IPR041711">
    <property type="entry name" value="Met-tRNA-FMT_N"/>
</dbReference>
<evidence type="ECO:0000313" key="9">
    <source>
        <dbReference type="Proteomes" id="UP000196778"/>
    </source>
</evidence>
<dbReference type="InterPro" id="IPR044135">
    <property type="entry name" value="Met-tRNA-FMT_C"/>
</dbReference>
<reference evidence="9" key="1">
    <citation type="submission" date="2017-02" db="EMBL/GenBank/DDBJ databases">
        <authorList>
            <person name="Dridi B."/>
        </authorList>
    </citation>
    <scope>NUCLEOTIDE SEQUENCE [LARGE SCALE GENOMIC DNA]</scope>
    <source>
        <strain evidence="9">EB411</strain>
    </source>
</reference>
<dbReference type="HAMAP" id="MF_00182">
    <property type="entry name" value="Formyl_trans"/>
    <property type="match status" value="1"/>
</dbReference>
<feature type="domain" description="Formyl transferase C-terminal" evidence="7">
    <location>
        <begin position="201"/>
        <end position="307"/>
    </location>
</feature>
<dbReference type="InterPro" id="IPR036477">
    <property type="entry name" value="Formyl_transf_N_sf"/>
</dbReference>
<dbReference type="Pfam" id="PF02911">
    <property type="entry name" value="Formyl_trans_C"/>
    <property type="match status" value="1"/>
</dbReference>
<dbReference type="SUPFAM" id="SSF53328">
    <property type="entry name" value="Formyltransferase"/>
    <property type="match status" value="1"/>
</dbReference>
<dbReference type="Pfam" id="PF00551">
    <property type="entry name" value="Formyl_trans_N"/>
    <property type="match status" value="1"/>
</dbReference>
<gene>
    <name evidence="5" type="primary">fmt</name>
    <name evidence="8" type="ORF">FM119_05240</name>
</gene>
<proteinExistence type="inferred from homology"/>
<name>A0A1R4J3X3_9MICO</name>
<sequence length="315" mass="33259">MRIVFAGTPDAAVPSLTALHGTAHEIVAVVTRPDAPVGRKRVLTPSPVAVAAAELGLPVIKATRLDDAVTDEIARLDPDLGVVVAYGALVRRRLLDLPRFGWINLHFSLLPAWRGAAPLQRSLIAGGEGLGVSVFSLVEQLDAGDLYDTRAVENTDGATAAELLPRLAGIGADRVVDVVDGIETGTATAVPQRGEPSHAAKLTAADGLLDPRLGAEAVLARYRGVTAEPGAFVMLGEDRVKIHSLRRADAATTSDDEVSDRARIEPGTIRRVRGRILLGTADDALELVEVQPAGKQRMTAADWWRGLGVEEVEVA</sequence>
<protein>
    <recommendedName>
        <fullName evidence="2 5">Methionyl-tRNA formyltransferase</fullName>
        <ecNumber evidence="2 5">2.1.2.9</ecNumber>
    </recommendedName>
</protein>
<dbReference type="SUPFAM" id="SSF50486">
    <property type="entry name" value="FMT C-terminal domain-like"/>
    <property type="match status" value="1"/>
</dbReference>
<dbReference type="InterPro" id="IPR005793">
    <property type="entry name" value="Formyl_trans_C"/>
</dbReference>
<dbReference type="InterPro" id="IPR011034">
    <property type="entry name" value="Formyl_transferase-like_C_sf"/>
</dbReference>
<evidence type="ECO:0000256" key="4">
    <source>
        <dbReference type="ARBA" id="ARBA00022917"/>
    </source>
</evidence>
<dbReference type="GO" id="GO:0005829">
    <property type="term" value="C:cytosol"/>
    <property type="evidence" value="ECO:0007669"/>
    <property type="project" value="TreeGrafter"/>
</dbReference>
<dbReference type="Gene3D" id="3.40.50.12230">
    <property type="match status" value="1"/>
</dbReference>
<dbReference type="EC" id="2.1.2.9" evidence="2 5"/>
<evidence type="ECO:0000313" key="8">
    <source>
        <dbReference type="EMBL" id="SJN26821.1"/>
    </source>
</evidence>
<keyword evidence="4 5" id="KW-0648">Protein biosynthesis</keyword>
<accession>A0A1R4J3X3</accession>
<keyword evidence="9" id="KW-1185">Reference proteome</keyword>
<dbReference type="CDD" id="cd08704">
    <property type="entry name" value="Met_tRNA_FMT_C"/>
    <property type="match status" value="1"/>
</dbReference>
<comment type="function">
    <text evidence="5">Attaches a formyl group to the free amino group of methionyl-tRNA(fMet). The formyl group appears to play a dual role in the initiator identity of N-formylmethionyl-tRNA by promoting its recognition by IF2 and preventing the misappropriation of this tRNA by the elongation apparatus.</text>
</comment>
<evidence type="ECO:0000259" key="6">
    <source>
        <dbReference type="Pfam" id="PF00551"/>
    </source>
</evidence>
<comment type="catalytic activity">
    <reaction evidence="5">
        <text>L-methionyl-tRNA(fMet) + (6R)-10-formyltetrahydrofolate = N-formyl-L-methionyl-tRNA(fMet) + (6S)-5,6,7,8-tetrahydrofolate + H(+)</text>
        <dbReference type="Rhea" id="RHEA:24380"/>
        <dbReference type="Rhea" id="RHEA-COMP:9952"/>
        <dbReference type="Rhea" id="RHEA-COMP:9953"/>
        <dbReference type="ChEBI" id="CHEBI:15378"/>
        <dbReference type="ChEBI" id="CHEBI:57453"/>
        <dbReference type="ChEBI" id="CHEBI:78530"/>
        <dbReference type="ChEBI" id="CHEBI:78844"/>
        <dbReference type="ChEBI" id="CHEBI:195366"/>
        <dbReference type="EC" id="2.1.2.9"/>
    </reaction>
</comment>
<dbReference type="InterPro" id="IPR005794">
    <property type="entry name" value="Fmt"/>
</dbReference>
<dbReference type="RefSeq" id="WP_087136634.1">
    <property type="nucleotide sequence ID" value="NZ_FUKR01000032.1"/>
</dbReference>
<dbReference type="GO" id="GO:0004479">
    <property type="term" value="F:methionyl-tRNA formyltransferase activity"/>
    <property type="evidence" value="ECO:0007669"/>
    <property type="project" value="UniProtKB-UniRule"/>
</dbReference>
<keyword evidence="3 5" id="KW-0808">Transferase</keyword>
<organism evidence="8 9">
    <name type="scientific">Mycetocola reblochoni REB411</name>
    <dbReference type="NCBI Taxonomy" id="1255698"/>
    <lineage>
        <taxon>Bacteria</taxon>
        <taxon>Bacillati</taxon>
        <taxon>Actinomycetota</taxon>
        <taxon>Actinomycetes</taxon>
        <taxon>Micrococcales</taxon>
        <taxon>Microbacteriaceae</taxon>
        <taxon>Mycetocola</taxon>
    </lineage>
</organism>
<dbReference type="Proteomes" id="UP000196778">
    <property type="component" value="Unassembled WGS sequence"/>
</dbReference>
<dbReference type="OrthoDB" id="9802815at2"/>
<dbReference type="InterPro" id="IPR002376">
    <property type="entry name" value="Formyl_transf_N"/>
</dbReference>
<evidence type="ECO:0000256" key="5">
    <source>
        <dbReference type="HAMAP-Rule" id="MF_00182"/>
    </source>
</evidence>
<evidence type="ECO:0000256" key="3">
    <source>
        <dbReference type="ARBA" id="ARBA00022679"/>
    </source>
</evidence>
<comment type="similarity">
    <text evidence="1 5">Belongs to the Fmt family.</text>
</comment>
<feature type="binding site" evidence="5">
    <location>
        <begin position="108"/>
        <end position="111"/>
    </location>
    <ligand>
        <name>(6S)-5,6,7,8-tetrahydrofolate</name>
        <dbReference type="ChEBI" id="CHEBI:57453"/>
    </ligand>
</feature>
<feature type="domain" description="Formyl transferase N-terminal" evidence="6">
    <location>
        <begin position="1"/>
        <end position="172"/>
    </location>
</feature>
<evidence type="ECO:0000256" key="1">
    <source>
        <dbReference type="ARBA" id="ARBA00010699"/>
    </source>
</evidence>
<evidence type="ECO:0000256" key="2">
    <source>
        <dbReference type="ARBA" id="ARBA00012261"/>
    </source>
</evidence>
<dbReference type="CDD" id="cd08646">
    <property type="entry name" value="FMT_core_Met-tRNA-FMT_N"/>
    <property type="match status" value="1"/>
</dbReference>
<dbReference type="PANTHER" id="PTHR11138">
    <property type="entry name" value="METHIONYL-TRNA FORMYLTRANSFERASE"/>
    <property type="match status" value="1"/>
</dbReference>
<dbReference type="AlphaFoldDB" id="A0A1R4J3X3"/>